<sequence length="459" mass="47946">MNMTCNALESKTMKQEPSTMSGVVVTKASPVVVRPSSPELELRTPPPPRDTVTLSPFDRPVPPIPATSLFVFDRPIDEPAETIRRALSRALAHYRPFAGRLDGAGGIACTDDGATFVAASASCLLREATAAALQEMDDLAVLYPGLLCRDADPLLMVQVTEFACGGFVVGVTSNHVVADGAGMSQFLRTVADLARDGVALPPPSPVRAWDGGSCRSLPAPVLAVPKSPATIQHEPPPRLARLDVVVPYGLIRHIKAGGFGAGGEQCTALDAVMAVLWRCRTRAALSAAGNAAESPAPLKFVCNMRALAGAPAGYYGNCIRAQVVMATAGAVSGGSIGDLVRLIRRAKEKIPDLLLSGGGVVAAEDQAQAAAKPVWYEAFSVTDWRYLGLDAIDFGGGAPARVLWHIKRILEPGCVVCPPRRAGAGGDGSDGVDVTSMFVKPEHADAFLGELARLAVSAE</sequence>
<comment type="similarity">
    <text evidence="1">Belongs to the plant acyltransferase family.</text>
</comment>
<gene>
    <name evidence="3" type="ORF">URODEC1_LOCUS82417</name>
</gene>
<evidence type="ECO:0000256" key="2">
    <source>
        <dbReference type="SAM" id="MobiDB-lite"/>
    </source>
</evidence>
<dbReference type="PANTHER" id="PTHR31147">
    <property type="entry name" value="ACYL TRANSFERASE 4"/>
    <property type="match status" value="1"/>
</dbReference>
<evidence type="ECO:0000313" key="3">
    <source>
        <dbReference type="EMBL" id="CAL5032752.1"/>
    </source>
</evidence>
<dbReference type="Gene3D" id="3.30.559.10">
    <property type="entry name" value="Chloramphenicol acetyltransferase-like domain"/>
    <property type="match status" value="2"/>
</dbReference>
<evidence type="ECO:0000313" key="4">
    <source>
        <dbReference type="Proteomes" id="UP001497457"/>
    </source>
</evidence>
<dbReference type="InterPro" id="IPR050898">
    <property type="entry name" value="Plant_acyltransferase"/>
</dbReference>
<dbReference type="SUPFAM" id="SSF52777">
    <property type="entry name" value="CoA-dependent acyltransferases"/>
    <property type="match status" value="1"/>
</dbReference>
<feature type="region of interest" description="Disordered" evidence="2">
    <location>
        <begin position="1"/>
        <end position="21"/>
    </location>
</feature>
<feature type="region of interest" description="Disordered" evidence="2">
    <location>
        <begin position="35"/>
        <end position="58"/>
    </location>
</feature>
<dbReference type="InterPro" id="IPR023213">
    <property type="entry name" value="CAT-like_dom_sf"/>
</dbReference>
<protein>
    <submittedName>
        <fullName evidence="3">Uncharacterized protein</fullName>
    </submittedName>
</protein>
<dbReference type="PANTHER" id="PTHR31147:SF55">
    <property type="entry name" value="HXXXD-TYPE ACYL-TRANSFERASE FAMILY PROTEIN"/>
    <property type="match status" value="1"/>
</dbReference>
<dbReference type="Pfam" id="PF02458">
    <property type="entry name" value="Transferase"/>
    <property type="match status" value="2"/>
</dbReference>
<proteinExistence type="inferred from homology"/>
<reference evidence="4" key="1">
    <citation type="submission" date="2024-06" db="EMBL/GenBank/DDBJ databases">
        <authorList>
            <person name="Ryan C."/>
        </authorList>
    </citation>
    <scope>NUCLEOTIDE SEQUENCE [LARGE SCALE GENOMIC DNA]</scope>
</reference>
<keyword evidence="4" id="KW-1185">Reference proteome</keyword>
<name>A0ABC9D7E1_9POAL</name>
<reference evidence="3 4" key="2">
    <citation type="submission" date="2024-10" db="EMBL/GenBank/DDBJ databases">
        <authorList>
            <person name="Ryan C."/>
        </authorList>
    </citation>
    <scope>NUCLEOTIDE SEQUENCE [LARGE SCALE GENOMIC DNA]</scope>
</reference>
<organism evidence="3 4">
    <name type="scientific">Urochloa decumbens</name>
    <dbReference type="NCBI Taxonomy" id="240449"/>
    <lineage>
        <taxon>Eukaryota</taxon>
        <taxon>Viridiplantae</taxon>
        <taxon>Streptophyta</taxon>
        <taxon>Embryophyta</taxon>
        <taxon>Tracheophyta</taxon>
        <taxon>Spermatophyta</taxon>
        <taxon>Magnoliopsida</taxon>
        <taxon>Liliopsida</taxon>
        <taxon>Poales</taxon>
        <taxon>Poaceae</taxon>
        <taxon>PACMAD clade</taxon>
        <taxon>Panicoideae</taxon>
        <taxon>Panicodae</taxon>
        <taxon>Paniceae</taxon>
        <taxon>Melinidinae</taxon>
        <taxon>Urochloa</taxon>
    </lineage>
</organism>
<dbReference type="AlphaFoldDB" id="A0ABC9D7E1"/>
<accession>A0ABC9D7E1</accession>
<evidence type="ECO:0000256" key="1">
    <source>
        <dbReference type="ARBA" id="ARBA00009861"/>
    </source>
</evidence>
<dbReference type="Proteomes" id="UP001497457">
    <property type="component" value="Chromosome 31b"/>
</dbReference>
<dbReference type="EMBL" id="OZ075141">
    <property type="protein sequence ID" value="CAL5032752.1"/>
    <property type="molecule type" value="Genomic_DNA"/>
</dbReference>
<dbReference type="GO" id="GO:0016747">
    <property type="term" value="F:acyltransferase activity, transferring groups other than amino-acyl groups"/>
    <property type="evidence" value="ECO:0007669"/>
    <property type="project" value="UniProtKB-ARBA"/>
</dbReference>